<evidence type="ECO:0000313" key="12">
    <source>
        <dbReference type="EMBL" id="PJJ48497.1"/>
    </source>
</evidence>
<keyword evidence="4" id="KW-0548">Nucleotidyltransferase</keyword>
<keyword evidence="2" id="KW-0240">DNA-directed RNA polymerase</keyword>
<evidence type="ECO:0000256" key="1">
    <source>
        <dbReference type="ARBA" id="ARBA00008798"/>
    </source>
</evidence>
<dbReference type="GO" id="GO:0016779">
    <property type="term" value="F:nucleotidyltransferase activity"/>
    <property type="evidence" value="ECO:0007669"/>
    <property type="project" value="UniProtKB-KW"/>
</dbReference>
<gene>
    <name evidence="12" type="ORF">CLV45_4205</name>
</gene>
<dbReference type="AlphaFoldDB" id="A0A2M9AS19"/>
<dbReference type="GO" id="GO:0003677">
    <property type="term" value="F:DNA binding"/>
    <property type="evidence" value="ECO:0007669"/>
    <property type="project" value="UniProtKB-KW"/>
</dbReference>
<dbReference type="PANTHER" id="PTHR32248">
    <property type="entry name" value="RNA POLYMERASE SIGMA-54 FACTOR"/>
    <property type="match status" value="1"/>
</dbReference>
<dbReference type="InterPro" id="IPR000394">
    <property type="entry name" value="RNA_pol_sigma_54"/>
</dbReference>
<dbReference type="PIRSF" id="PIRSF000774">
    <property type="entry name" value="RpoN"/>
    <property type="match status" value="1"/>
</dbReference>
<feature type="region of interest" description="Disordered" evidence="9">
    <location>
        <begin position="38"/>
        <end position="120"/>
    </location>
</feature>
<evidence type="ECO:0000256" key="3">
    <source>
        <dbReference type="ARBA" id="ARBA00022679"/>
    </source>
</evidence>
<evidence type="ECO:0000256" key="9">
    <source>
        <dbReference type="SAM" id="MobiDB-lite"/>
    </source>
</evidence>
<dbReference type="Pfam" id="PF04963">
    <property type="entry name" value="Sigma54_CBD"/>
    <property type="match status" value="1"/>
</dbReference>
<keyword evidence="7" id="KW-0238">DNA-binding</keyword>
<dbReference type="InterPro" id="IPR038709">
    <property type="entry name" value="RpoN_core-bd_sf"/>
</dbReference>
<dbReference type="Gene3D" id="1.10.10.1330">
    <property type="entry name" value="RNA polymerase sigma-54 factor, core-binding domain"/>
    <property type="match status" value="1"/>
</dbReference>
<evidence type="ECO:0000256" key="8">
    <source>
        <dbReference type="ARBA" id="ARBA00023163"/>
    </source>
</evidence>
<evidence type="ECO:0000256" key="2">
    <source>
        <dbReference type="ARBA" id="ARBA00022478"/>
    </source>
</evidence>
<evidence type="ECO:0000256" key="5">
    <source>
        <dbReference type="ARBA" id="ARBA00023015"/>
    </source>
</evidence>
<keyword evidence="6" id="KW-0731">Sigma factor</keyword>
<evidence type="ECO:0000259" key="10">
    <source>
        <dbReference type="Pfam" id="PF04552"/>
    </source>
</evidence>
<dbReference type="GO" id="GO:0000428">
    <property type="term" value="C:DNA-directed RNA polymerase complex"/>
    <property type="evidence" value="ECO:0007669"/>
    <property type="project" value="UniProtKB-KW"/>
</dbReference>
<feature type="domain" description="RNA polymerase sigma factor 54 DNA-binding" evidence="10">
    <location>
        <begin position="368"/>
        <end position="526"/>
    </location>
</feature>
<evidence type="ECO:0000259" key="11">
    <source>
        <dbReference type="Pfam" id="PF04963"/>
    </source>
</evidence>
<dbReference type="RefSeq" id="WP_245882939.1">
    <property type="nucleotide sequence ID" value="NZ_PGFA01000004.1"/>
</dbReference>
<name>A0A2M9AS19_9BACT</name>
<feature type="compositionally biased region" description="Acidic residues" evidence="9">
    <location>
        <begin position="47"/>
        <end position="100"/>
    </location>
</feature>
<comment type="similarity">
    <text evidence="1">Belongs to the sigma-54 factor family.</text>
</comment>
<dbReference type="Pfam" id="PF00309">
    <property type="entry name" value="Sigma54_AID"/>
    <property type="match status" value="1"/>
</dbReference>
<proteinExistence type="inferred from homology"/>
<feature type="compositionally biased region" description="Basic and acidic residues" evidence="9">
    <location>
        <begin position="103"/>
        <end position="117"/>
    </location>
</feature>
<dbReference type="Pfam" id="PF04552">
    <property type="entry name" value="Sigma54_DBD"/>
    <property type="match status" value="1"/>
</dbReference>
<keyword evidence="8" id="KW-0804">Transcription</keyword>
<organism evidence="12 13">
    <name type="scientific">Hymenobacter chitinivorans DSM 11115</name>
    <dbReference type="NCBI Taxonomy" id="1121954"/>
    <lineage>
        <taxon>Bacteria</taxon>
        <taxon>Pseudomonadati</taxon>
        <taxon>Bacteroidota</taxon>
        <taxon>Cytophagia</taxon>
        <taxon>Cytophagales</taxon>
        <taxon>Hymenobacteraceae</taxon>
        <taxon>Hymenobacter</taxon>
    </lineage>
</organism>
<dbReference type="PRINTS" id="PR00045">
    <property type="entry name" value="SIGMA54FCT"/>
</dbReference>
<evidence type="ECO:0000256" key="7">
    <source>
        <dbReference type="ARBA" id="ARBA00023125"/>
    </source>
</evidence>
<keyword evidence="13" id="KW-1185">Reference proteome</keyword>
<dbReference type="InterPro" id="IPR007634">
    <property type="entry name" value="RNA_pol_sigma_54_DNA-bd"/>
</dbReference>
<sequence>MQRLDMKQLLSQKLSPQQIQFIKLLQIPTAELEARIKEELEVNPALEEGDENTDDELEDQEREDDDSDDADDYDDPDSEFDNDDNTLDEDFDAGSEEQPEIEVPTKDDDPVEATKDNEELDLGDYLNDDEIAGYKMQGDGPGEPDDDREMPLADTGASLTDALLDQLGFADLDEKQEAIGRQLIGSIDNDGYIRRDLSAIANDLAFSQNIEADEAEIEGVLHVIQSFDPAGIAARDLQECLLLQLERRHQDEVTEHAERILTETFDEFTKKHYPRIQQKLDLEDDELKEAIALILRLNPKPGGTGPVGMGKVQYIIPDFILTNDNGVFNLTLNARNAPDLRVAPAYTEMFQTYDKAAKKDKKMKEAVTFVKQKLDSARWFIDAIKQRQQTLLRTMDSIVRYQHDFFLEGDESKLRPMILKDIATEIGMDISTVSRVANSKSVQTEFGIYPLKYFFSEGIATDSGEDASSREVKHILKEIIEGEQKNKPLSDDKLEKMLNARGYNIARRTVAKYREQLNIPVARLRKEL</sequence>
<dbReference type="PROSITE" id="PS50044">
    <property type="entry name" value="SIGMA54_3"/>
    <property type="match status" value="1"/>
</dbReference>
<accession>A0A2M9AS19</accession>
<dbReference type="Proteomes" id="UP000228535">
    <property type="component" value="Unassembled WGS sequence"/>
</dbReference>
<dbReference type="PROSITE" id="PS00718">
    <property type="entry name" value="SIGMA54_2"/>
    <property type="match status" value="1"/>
</dbReference>
<feature type="domain" description="RNA polymerase sigma factor 54 core-binding" evidence="11">
    <location>
        <begin position="153"/>
        <end position="346"/>
    </location>
</feature>
<dbReference type="PANTHER" id="PTHR32248:SF4">
    <property type="entry name" value="RNA POLYMERASE SIGMA-54 FACTOR"/>
    <property type="match status" value="1"/>
</dbReference>
<dbReference type="NCBIfam" id="TIGR02395">
    <property type="entry name" value="rpoN_sigma"/>
    <property type="match status" value="1"/>
</dbReference>
<keyword evidence="5" id="KW-0805">Transcription regulation</keyword>
<evidence type="ECO:0000256" key="6">
    <source>
        <dbReference type="ARBA" id="ARBA00023082"/>
    </source>
</evidence>
<dbReference type="EMBL" id="PGFA01000004">
    <property type="protein sequence ID" value="PJJ48497.1"/>
    <property type="molecule type" value="Genomic_DNA"/>
</dbReference>
<dbReference type="GO" id="GO:0006352">
    <property type="term" value="P:DNA-templated transcription initiation"/>
    <property type="evidence" value="ECO:0007669"/>
    <property type="project" value="InterPro"/>
</dbReference>
<reference evidence="12 13" key="1">
    <citation type="submission" date="2017-11" db="EMBL/GenBank/DDBJ databases">
        <title>Genomic Encyclopedia of Archaeal and Bacterial Type Strains, Phase II (KMG-II): From Individual Species to Whole Genera.</title>
        <authorList>
            <person name="Goeker M."/>
        </authorList>
    </citation>
    <scope>NUCLEOTIDE SEQUENCE [LARGE SCALE GENOMIC DNA]</scope>
    <source>
        <strain evidence="12 13">DSM 11115</strain>
    </source>
</reference>
<dbReference type="GO" id="GO:0016987">
    <property type="term" value="F:sigma factor activity"/>
    <property type="evidence" value="ECO:0007669"/>
    <property type="project" value="UniProtKB-KW"/>
</dbReference>
<keyword evidence="3" id="KW-0808">Transferase</keyword>
<evidence type="ECO:0000256" key="4">
    <source>
        <dbReference type="ARBA" id="ARBA00022695"/>
    </source>
</evidence>
<dbReference type="GO" id="GO:0001216">
    <property type="term" value="F:DNA-binding transcription activator activity"/>
    <property type="evidence" value="ECO:0007669"/>
    <property type="project" value="InterPro"/>
</dbReference>
<protein>
    <submittedName>
        <fullName evidence="12">RNA polymerase sigma-54 factor</fullName>
    </submittedName>
</protein>
<evidence type="ECO:0000313" key="13">
    <source>
        <dbReference type="Proteomes" id="UP000228535"/>
    </source>
</evidence>
<comment type="caution">
    <text evidence="12">The sequence shown here is derived from an EMBL/GenBank/DDBJ whole genome shotgun (WGS) entry which is preliminary data.</text>
</comment>
<dbReference type="Gene3D" id="1.10.10.60">
    <property type="entry name" value="Homeodomain-like"/>
    <property type="match status" value="1"/>
</dbReference>
<dbReference type="InterPro" id="IPR007046">
    <property type="entry name" value="RNA_pol_sigma_54_core-bd"/>
</dbReference>